<gene>
    <name evidence="1" type="ORF">LGH70_05990</name>
</gene>
<dbReference type="Proteomes" id="UP001165297">
    <property type="component" value="Unassembled WGS sequence"/>
</dbReference>
<proteinExistence type="predicted"/>
<dbReference type="RefSeq" id="WP_226183637.1">
    <property type="nucleotide sequence ID" value="NZ_JAJADQ010000002.1"/>
</dbReference>
<protein>
    <submittedName>
        <fullName evidence="1">Uncharacterized protein</fullName>
    </submittedName>
</protein>
<dbReference type="EMBL" id="JAJADQ010000002">
    <property type="protein sequence ID" value="MCB2377123.1"/>
    <property type="molecule type" value="Genomic_DNA"/>
</dbReference>
<keyword evidence="2" id="KW-1185">Reference proteome</keyword>
<accession>A0ABS8A9Q5</accession>
<comment type="caution">
    <text evidence="1">The sequence shown here is derived from an EMBL/GenBank/DDBJ whole genome shotgun (WGS) entry which is preliminary data.</text>
</comment>
<sequence length="206" mass="23193">MMAQFTQLYPFGQIRYSQSTFLELTTDTEVHRVDFRGKLSGRLQRSGRAAVSFHHEHPLLWGVQGPAATLLARATRRNLENPTALLAAIRQELRTQASEWYDFPAASWTMWWQRLVAHNIRLDLTRTGGIILSGVPIPVAQAVAAICAQYGVETYGHEPRAQGLTPEGPYRLLLIGRSYVIAREFFVSTLCGGPLGKRARVRRFTE</sequence>
<name>A0ABS8A9Q5_9BACT</name>
<evidence type="ECO:0000313" key="1">
    <source>
        <dbReference type="EMBL" id="MCB2377123.1"/>
    </source>
</evidence>
<reference evidence="1" key="1">
    <citation type="submission" date="2021-10" db="EMBL/GenBank/DDBJ databases">
        <authorList>
            <person name="Dean J.D."/>
            <person name="Kim M.K."/>
            <person name="Newey C.N."/>
            <person name="Stoker T.S."/>
            <person name="Thompson D.W."/>
            <person name="Grose J.H."/>
        </authorList>
    </citation>
    <scope>NUCLEOTIDE SEQUENCE</scope>
    <source>
        <strain evidence="1">BT635</strain>
    </source>
</reference>
<evidence type="ECO:0000313" key="2">
    <source>
        <dbReference type="Proteomes" id="UP001165297"/>
    </source>
</evidence>
<organism evidence="1 2">
    <name type="scientific">Hymenobacter nitidus</name>
    <dbReference type="NCBI Taxonomy" id="2880929"/>
    <lineage>
        <taxon>Bacteria</taxon>
        <taxon>Pseudomonadati</taxon>
        <taxon>Bacteroidota</taxon>
        <taxon>Cytophagia</taxon>
        <taxon>Cytophagales</taxon>
        <taxon>Hymenobacteraceae</taxon>
        <taxon>Hymenobacter</taxon>
    </lineage>
</organism>